<protein>
    <submittedName>
        <fullName evidence="2">Uncharacterized protein</fullName>
    </submittedName>
</protein>
<evidence type="ECO:0000313" key="2">
    <source>
        <dbReference type="EMBL" id="SLN66775.1"/>
    </source>
</evidence>
<reference evidence="2 3" key="1">
    <citation type="submission" date="2017-03" db="EMBL/GenBank/DDBJ databases">
        <authorList>
            <person name="Afonso C.L."/>
            <person name="Miller P.J."/>
            <person name="Scott M.A."/>
            <person name="Spackman E."/>
            <person name="Goraichik I."/>
            <person name="Dimitrov K.M."/>
            <person name="Suarez D.L."/>
            <person name="Swayne D.E."/>
        </authorList>
    </citation>
    <scope>NUCLEOTIDE SEQUENCE [LARGE SCALE GENOMIC DNA]</scope>
    <source>
        <strain evidence="2 3">CECT 8625</strain>
    </source>
</reference>
<feature type="transmembrane region" description="Helical" evidence="1">
    <location>
        <begin position="6"/>
        <end position="23"/>
    </location>
</feature>
<dbReference type="Proteomes" id="UP000193570">
    <property type="component" value="Unassembled WGS sequence"/>
</dbReference>
<keyword evidence="1" id="KW-0812">Transmembrane</keyword>
<dbReference type="EMBL" id="FWFK01000007">
    <property type="protein sequence ID" value="SLN66775.1"/>
    <property type="molecule type" value="Genomic_DNA"/>
</dbReference>
<feature type="transmembrane region" description="Helical" evidence="1">
    <location>
        <begin position="30"/>
        <end position="51"/>
    </location>
</feature>
<organism evidence="2 3">
    <name type="scientific">Roseivivax jejudonensis</name>
    <dbReference type="NCBI Taxonomy" id="1529041"/>
    <lineage>
        <taxon>Bacteria</taxon>
        <taxon>Pseudomonadati</taxon>
        <taxon>Pseudomonadota</taxon>
        <taxon>Alphaproteobacteria</taxon>
        <taxon>Rhodobacterales</taxon>
        <taxon>Roseobacteraceae</taxon>
        <taxon>Roseivivax</taxon>
    </lineage>
</organism>
<dbReference type="RefSeq" id="WP_200813332.1">
    <property type="nucleotide sequence ID" value="NZ_FWFK01000007.1"/>
</dbReference>
<evidence type="ECO:0000256" key="1">
    <source>
        <dbReference type="SAM" id="Phobius"/>
    </source>
</evidence>
<name>A0A1X7A0U0_9RHOB</name>
<keyword evidence="1" id="KW-0472">Membrane</keyword>
<proteinExistence type="predicted"/>
<accession>A0A1X7A0U0</accession>
<gene>
    <name evidence="2" type="ORF">ROJ8625_03400</name>
</gene>
<keyword evidence="3" id="KW-1185">Reference proteome</keyword>
<evidence type="ECO:0000313" key="3">
    <source>
        <dbReference type="Proteomes" id="UP000193570"/>
    </source>
</evidence>
<keyword evidence="1" id="KW-1133">Transmembrane helix</keyword>
<sequence length="53" mass="5463">MDAVTVLYYAIVCGVLSLAVARLARAWLRLTVGIAVGVLAASALPPLRALLGL</sequence>
<dbReference type="AlphaFoldDB" id="A0A1X7A0U0"/>